<dbReference type="Proteomes" id="UP000253437">
    <property type="component" value="Unassembled WGS sequence"/>
</dbReference>
<accession>A0A1E3E941</accession>
<gene>
    <name evidence="1" type="ORF">AL538_18630</name>
    <name evidence="2" type="ORF">DS957_012295</name>
</gene>
<name>K5VKQ3_VIBHA</name>
<evidence type="ECO:0000313" key="2">
    <source>
        <dbReference type="EMBL" id="RIW12679.1"/>
    </source>
</evidence>
<organism evidence="2 4">
    <name type="scientific">Vibrio harveyi</name>
    <name type="common">Beneckea harveyi</name>
    <dbReference type="NCBI Taxonomy" id="669"/>
    <lineage>
        <taxon>Bacteria</taxon>
        <taxon>Pseudomonadati</taxon>
        <taxon>Pseudomonadota</taxon>
        <taxon>Gammaproteobacteria</taxon>
        <taxon>Vibrionales</taxon>
        <taxon>Vibrionaceae</taxon>
        <taxon>Vibrio</taxon>
    </lineage>
</organism>
<proteinExistence type="predicted"/>
<evidence type="ECO:0000313" key="3">
    <source>
        <dbReference type="Proteomes" id="UP000067422"/>
    </source>
</evidence>
<reference evidence="1" key="2">
    <citation type="submission" date="2018-01" db="EMBL/GenBank/DDBJ databases">
        <title>FDA dAtabase for Regulatory Grade micrObial Sequences (FDA-ARGOS): Supporting development and validation of Infectious Disease Dx tests.</title>
        <authorList>
            <person name="Hoffmann M."/>
            <person name="Allard M."/>
            <person name="Evans P."/>
            <person name="Brown E."/>
            <person name="Tallon L."/>
            <person name="Sadzewicz L."/>
            <person name="Sengamalay N."/>
            <person name="Ott S."/>
            <person name="Godinez A."/>
            <person name="Nagaraj S."/>
            <person name="Vyas G."/>
            <person name="Aluvathingal J."/>
            <person name="Nadendla S."/>
            <person name="Geyer C."/>
            <person name="Sichtig H."/>
        </authorList>
    </citation>
    <scope>NUCLEOTIDE SEQUENCE</scope>
    <source>
        <strain evidence="1">FDAARGOS_107</strain>
    </source>
</reference>
<dbReference type="Proteomes" id="UP000067422">
    <property type="component" value="Chromosome 2"/>
</dbReference>
<dbReference type="GeneID" id="83584442"/>
<dbReference type="AlphaFoldDB" id="K5VKQ3"/>
<dbReference type="HOGENOM" id="CLU_1160713_0_0_6"/>
<accession>K5VKQ3</accession>
<dbReference type="KEGG" id="vhr:AL538_18630"/>
<dbReference type="EMBL" id="CP014039">
    <property type="protein sequence ID" value="AMF99740.1"/>
    <property type="molecule type" value="Genomic_DNA"/>
</dbReference>
<dbReference type="EMBL" id="QOUW02000037">
    <property type="protein sequence ID" value="RIW12679.1"/>
    <property type="molecule type" value="Genomic_DNA"/>
</dbReference>
<protein>
    <submittedName>
        <fullName evidence="2">GTPase</fullName>
    </submittedName>
</protein>
<evidence type="ECO:0000313" key="1">
    <source>
        <dbReference type="EMBL" id="AMF99740.1"/>
    </source>
</evidence>
<reference evidence="2 4" key="3">
    <citation type="submission" date="2018-08" db="EMBL/GenBank/DDBJ databases">
        <title>Vibrio harveyi strains pathogenic to white snook Centropomus viridis Lockington (1877) and potential probiotic bacteria.</title>
        <authorList>
            <person name="Soto-Rodriguez S."/>
            <person name="Gomez-Gil B."/>
            <person name="Lozano-Olvera R."/>
        </authorList>
    </citation>
    <scope>NUCLEOTIDE SEQUENCE [LARGE SCALE GENOMIC DNA]</scope>
    <source>
        <strain evidence="2 4">CAIM 1508</strain>
    </source>
</reference>
<dbReference type="RefSeq" id="WP_005447330.1">
    <property type="nucleotide sequence ID" value="NZ_AP031615.1"/>
</dbReference>
<reference evidence="3" key="1">
    <citation type="submission" date="2015-12" db="EMBL/GenBank/DDBJ databases">
        <title>FDA dAtabase for Regulatory Grade micrObial Sequences (FDA-ARGOS): Supporting development and validation of Infectious Disease Dx tests.</title>
        <authorList>
            <person name="Hoffmann M."/>
            <person name="Allard M."/>
            <person name="Evans P."/>
            <person name="Brown E."/>
            <person name="Tallon L.J."/>
            <person name="Sadzewicz L."/>
            <person name="Sengamalay N."/>
            <person name="Ott S."/>
            <person name="Godinez A."/>
            <person name="Nagaraj S."/>
            <person name="Vyas G."/>
            <person name="Aluvathingal J."/>
            <person name="Nadendla S."/>
            <person name="Geyer C."/>
            <person name="Sichtig H."/>
        </authorList>
    </citation>
    <scope>NUCLEOTIDE SEQUENCE [LARGE SCALE GENOMIC DNA]</scope>
    <source>
        <strain evidence="3">ATCC 43516</strain>
    </source>
</reference>
<evidence type="ECO:0000313" key="4">
    <source>
        <dbReference type="Proteomes" id="UP000253437"/>
    </source>
</evidence>
<dbReference type="OrthoDB" id="5890913at2"/>
<keyword evidence="3" id="KW-1185">Reference proteome</keyword>
<sequence>MNCLQTSLYNLLEDNNFVPSNEYKASIASYLYSDSSLTPKAMNELTQEIFQSKQTMAYYLLHNAINEEEGAERLKMIANRYAQGEMKQQIMHHCQNDLNHSAMYASLIPLTGYQTEVYQEAKSSDFNFNNVSNFYDDIKIHLFRAHSVEIRSWCLLVAQLSFIDQSDVPYLKEMRPTIQKILDDEVKQVSYTAQHVSQWLEEDPSLCQVFTQCMNHTYRETWDYLASMAEFMRDSAPYFMV</sequence>